<accession>A0A6J4RIU6</accession>
<feature type="non-terminal residue" evidence="2">
    <location>
        <position position="1"/>
    </location>
</feature>
<protein>
    <submittedName>
        <fullName evidence="2">Uncharacterized protein</fullName>
    </submittedName>
</protein>
<sequence>ECAGSAGGARPARDLHLLPAAWPRPGHEDRRRRGPGAGLPRAAARPGGEDAGAAEGGELRAQPAHAGHLPEKAGGRGV</sequence>
<evidence type="ECO:0000256" key="1">
    <source>
        <dbReference type="SAM" id="MobiDB-lite"/>
    </source>
</evidence>
<name>A0A6J4RIU6_9ACTN</name>
<feature type="non-terminal residue" evidence="2">
    <location>
        <position position="78"/>
    </location>
</feature>
<gene>
    <name evidence="2" type="ORF">AVDCRST_MAG25-1844</name>
</gene>
<reference evidence="2" key="1">
    <citation type="submission" date="2020-02" db="EMBL/GenBank/DDBJ databases">
        <authorList>
            <person name="Meier V. D."/>
        </authorList>
    </citation>
    <scope>NUCLEOTIDE SEQUENCE</scope>
    <source>
        <strain evidence="2">AVDCRST_MAG25</strain>
    </source>
</reference>
<proteinExistence type="predicted"/>
<dbReference type="EMBL" id="CADCVI010000110">
    <property type="protein sequence ID" value="CAA9468820.1"/>
    <property type="molecule type" value="Genomic_DNA"/>
</dbReference>
<dbReference type="AlphaFoldDB" id="A0A6J4RIU6"/>
<evidence type="ECO:0000313" key="2">
    <source>
        <dbReference type="EMBL" id="CAA9468820.1"/>
    </source>
</evidence>
<feature type="region of interest" description="Disordered" evidence="1">
    <location>
        <begin position="1"/>
        <end position="78"/>
    </location>
</feature>
<feature type="compositionally biased region" description="Basic and acidic residues" evidence="1">
    <location>
        <begin position="68"/>
        <end position="78"/>
    </location>
</feature>
<organism evidence="2">
    <name type="scientific">uncultured Rubrobacteraceae bacterium</name>
    <dbReference type="NCBI Taxonomy" id="349277"/>
    <lineage>
        <taxon>Bacteria</taxon>
        <taxon>Bacillati</taxon>
        <taxon>Actinomycetota</taxon>
        <taxon>Rubrobacteria</taxon>
        <taxon>Rubrobacterales</taxon>
        <taxon>Rubrobacteraceae</taxon>
        <taxon>environmental samples</taxon>
    </lineage>
</organism>